<accession>A0A6L5Z3C7</accession>
<dbReference type="EMBL" id="WIND01000015">
    <property type="protein sequence ID" value="MSU91101.1"/>
    <property type="molecule type" value="Genomic_DNA"/>
</dbReference>
<gene>
    <name evidence="1" type="ORF">GE300_16045</name>
</gene>
<proteinExistence type="predicted"/>
<dbReference type="AlphaFoldDB" id="A0A6L5Z3C7"/>
<protein>
    <submittedName>
        <fullName evidence="1">DUF2948 family protein</fullName>
    </submittedName>
</protein>
<evidence type="ECO:0000313" key="1">
    <source>
        <dbReference type="EMBL" id="MSU91101.1"/>
    </source>
</evidence>
<comment type="caution">
    <text evidence="1">The sequence shown here is derived from an EMBL/GenBank/DDBJ whole genome shotgun (WGS) entry which is preliminary data.</text>
</comment>
<organism evidence="1 2">
    <name type="scientific">Halovulum marinum</name>
    <dbReference type="NCBI Taxonomy" id="2662447"/>
    <lineage>
        <taxon>Bacteria</taxon>
        <taxon>Pseudomonadati</taxon>
        <taxon>Pseudomonadota</taxon>
        <taxon>Alphaproteobacteria</taxon>
        <taxon>Rhodobacterales</taxon>
        <taxon>Paracoccaceae</taxon>
        <taxon>Halovulum</taxon>
    </lineage>
</organism>
<name>A0A6L5Z3C7_9RHOB</name>
<sequence length="158" mass="16763">MSDARFEDAAEGPLRLRAESADDVPVISALLQDAVLPSDQISWSRAGLRFAALVNRFRWEDKAAAEAAGRPYERVRSVLTVGGALKVAATGVDPADRDLVLSILSLEFDPGADGAGRVRLVLAGDGEIAIDVECLDLRLADVTRPYAAPSGKAPAHRD</sequence>
<dbReference type="Pfam" id="PF11164">
    <property type="entry name" value="DUF2948"/>
    <property type="match status" value="1"/>
</dbReference>
<dbReference type="Proteomes" id="UP000474957">
    <property type="component" value="Unassembled WGS sequence"/>
</dbReference>
<dbReference type="RefSeq" id="WP_154447913.1">
    <property type="nucleotide sequence ID" value="NZ_WIND01000015.1"/>
</dbReference>
<evidence type="ECO:0000313" key="2">
    <source>
        <dbReference type="Proteomes" id="UP000474957"/>
    </source>
</evidence>
<reference evidence="1 2" key="1">
    <citation type="submission" date="2019-10" db="EMBL/GenBank/DDBJ databases">
        <title>Cognatihalovulum marinum gen. nov. sp. nov., a new member of the family Rhodobacteraceae isolated from deep seawater of the Northwest Indian Ocean.</title>
        <authorList>
            <person name="Ruan C."/>
            <person name="Wang J."/>
            <person name="Zheng X."/>
            <person name="Song L."/>
            <person name="Zhu Y."/>
            <person name="Huang Y."/>
            <person name="Lu Z."/>
            <person name="Du W."/>
            <person name="Huang L."/>
            <person name="Dai X."/>
        </authorList>
    </citation>
    <scope>NUCLEOTIDE SEQUENCE [LARGE SCALE GENOMIC DNA]</scope>
    <source>
        <strain evidence="1 2">2CG4</strain>
    </source>
</reference>
<keyword evidence="2" id="KW-1185">Reference proteome</keyword>
<dbReference type="InterPro" id="IPR021335">
    <property type="entry name" value="DUF2948"/>
</dbReference>